<dbReference type="PANTHER" id="PTHR43418">
    <property type="entry name" value="MULTIFUNCTIONAL TRYPTOPHAN BIOSYNTHESIS PROTEIN-RELATED"/>
    <property type="match status" value="1"/>
</dbReference>
<dbReference type="InterPro" id="IPR050472">
    <property type="entry name" value="Anth_synth/Amidotransfase"/>
</dbReference>
<evidence type="ECO:0000256" key="1">
    <source>
        <dbReference type="ARBA" id="ARBA00022962"/>
    </source>
</evidence>
<dbReference type="GO" id="GO:0000162">
    <property type="term" value="P:L-tryptophan biosynthetic process"/>
    <property type="evidence" value="ECO:0007669"/>
    <property type="project" value="TreeGrafter"/>
</dbReference>
<protein>
    <submittedName>
        <fullName evidence="3">Para-aminobenzoate synthase glutamine amidotransferase, component II</fullName>
    </submittedName>
</protein>
<sequence>MFLMIDNYDSFVFNLLRYFKELNEDIKIKRNDKITIEEIKRLNPEGIIISPGPKAPKDMKECLNIIEEFKGKIPILGVCLGHQCIGYSFGSKIKKGDFPVHGKVSKITHDGKGIFKGIKNNINVTRYHSLVVDRNFLGEDLEITALSDDGVVMGIRHKRYNIEGVQFHPEAVLTEYGHEMLKNFIDNARKFNIIER</sequence>
<dbReference type="PRINTS" id="PR00096">
    <property type="entry name" value="GATASE"/>
</dbReference>
<organism evidence="3 4">
    <name type="scientific">Clostridium perfringens (strain ATCC 13124 / DSM 756 / JCM 1290 / NCIMB 6125 / NCTC 8237 / Type A)</name>
    <dbReference type="NCBI Taxonomy" id="195103"/>
    <lineage>
        <taxon>Bacteria</taxon>
        <taxon>Bacillati</taxon>
        <taxon>Bacillota</taxon>
        <taxon>Clostridia</taxon>
        <taxon>Eubacteriales</taxon>
        <taxon>Clostridiaceae</taxon>
        <taxon>Clostridium</taxon>
    </lineage>
</organism>
<dbReference type="RefSeq" id="WP_003458624.1">
    <property type="nucleotide sequence ID" value="NC_008261.1"/>
</dbReference>
<dbReference type="GO" id="GO:0016740">
    <property type="term" value="F:transferase activity"/>
    <property type="evidence" value="ECO:0007669"/>
    <property type="project" value="UniProtKB-KW"/>
</dbReference>
<keyword evidence="1 3" id="KW-0315">Glutamine amidotransferase</keyword>
<dbReference type="Gene3D" id="3.40.50.880">
    <property type="match status" value="1"/>
</dbReference>
<dbReference type="SUPFAM" id="SSF52317">
    <property type="entry name" value="Class I glutamine amidotransferase-like"/>
    <property type="match status" value="1"/>
</dbReference>
<keyword evidence="4" id="KW-1185">Reference proteome</keyword>
<dbReference type="STRING" id="195103.CPF_1271"/>
<dbReference type="PaxDb" id="195103-CPF_1271"/>
<dbReference type="PROSITE" id="PS51273">
    <property type="entry name" value="GATASE_TYPE_1"/>
    <property type="match status" value="1"/>
</dbReference>
<dbReference type="EMBL" id="CP000246">
    <property type="protein sequence ID" value="ABG84476.1"/>
    <property type="molecule type" value="Genomic_DNA"/>
</dbReference>
<dbReference type="Proteomes" id="UP000001823">
    <property type="component" value="Chromosome"/>
</dbReference>
<dbReference type="eggNOG" id="COG0512">
    <property type="taxonomic scope" value="Bacteria"/>
</dbReference>
<dbReference type="PANTHER" id="PTHR43418:SF4">
    <property type="entry name" value="MULTIFUNCTIONAL TRYPTOPHAN BIOSYNTHESIS PROTEIN"/>
    <property type="match status" value="1"/>
</dbReference>
<dbReference type="PRINTS" id="PR00099">
    <property type="entry name" value="CPSGATASE"/>
</dbReference>
<dbReference type="FunFam" id="3.40.50.880:FF:000003">
    <property type="entry name" value="Anthranilate synthase component II"/>
    <property type="match status" value="1"/>
</dbReference>
<name>A0A0H2YUG3_CLOP1</name>
<dbReference type="CDD" id="cd01743">
    <property type="entry name" value="GATase1_Anthranilate_Synthase"/>
    <property type="match status" value="1"/>
</dbReference>
<evidence type="ECO:0000313" key="4">
    <source>
        <dbReference type="Proteomes" id="UP000001823"/>
    </source>
</evidence>
<dbReference type="HOGENOM" id="CLU_014340_1_2_9"/>
<dbReference type="AlphaFoldDB" id="A0A0H2YUG3"/>
<dbReference type="PRINTS" id="PR00097">
    <property type="entry name" value="ANTSNTHASEII"/>
</dbReference>
<reference evidence="3 4" key="1">
    <citation type="journal article" date="2006" name="Genome Res.">
        <title>Skewed genomic variability in strains of the toxigenic bacterial pathogen, Clostridium perfringens.</title>
        <authorList>
            <person name="Myers G.S."/>
            <person name="Rasko D.A."/>
            <person name="Cheung J.K."/>
            <person name="Ravel J."/>
            <person name="Seshadri R."/>
            <person name="Deboy R.T."/>
            <person name="Ren Q."/>
            <person name="Varga J."/>
            <person name="Awad M.M."/>
            <person name="Brinkac L.M."/>
            <person name="Daugherty S.C."/>
            <person name="Haft D.H."/>
            <person name="Dodson R.J."/>
            <person name="Madupu R."/>
            <person name="Nelson W.C."/>
            <person name="Rosovitz M.J."/>
            <person name="Sullivan S.A."/>
            <person name="Khouri H."/>
            <person name="Dimitrov G.I."/>
            <person name="Watkins K.L."/>
            <person name="Mulligan S."/>
            <person name="Benton J."/>
            <person name="Radune D."/>
            <person name="Fisher D.J."/>
            <person name="Atkins H.S."/>
            <person name="Hiscox T."/>
            <person name="Jost B.H."/>
            <person name="Billington S.J."/>
            <person name="Songer J.G."/>
            <person name="McClane B.A."/>
            <person name="Titball R.W."/>
            <person name="Rood J.I."/>
            <person name="Melville S.B."/>
            <person name="Paulsen I.T."/>
        </authorList>
    </citation>
    <scope>NUCLEOTIDE SEQUENCE [LARGE SCALE GENOMIC DNA]</scope>
    <source>
        <strain evidence="4">ATCC 13124 / DSM 756 / JCM 1290 / NCIMB 6125 / NCTC 8237 / S 107 / Type A</strain>
    </source>
</reference>
<evidence type="ECO:0000259" key="2">
    <source>
        <dbReference type="Pfam" id="PF00117"/>
    </source>
</evidence>
<dbReference type="NCBIfam" id="TIGR00566">
    <property type="entry name" value="trpG_papA"/>
    <property type="match status" value="1"/>
</dbReference>
<evidence type="ECO:0000313" key="3">
    <source>
        <dbReference type="EMBL" id="ABG84476.1"/>
    </source>
</evidence>
<dbReference type="InterPro" id="IPR006221">
    <property type="entry name" value="TrpG/PapA_dom"/>
</dbReference>
<dbReference type="GO" id="GO:0005829">
    <property type="term" value="C:cytosol"/>
    <property type="evidence" value="ECO:0007669"/>
    <property type="project" value="TreeGrafter"/>
</dbReference>
<dbReference type="InterPro" id="IPR029062">
    <property type="entry name" value="Class_I_gatase-like"/>
</dbReference>
<dbReference type="GO" id="GO:0004049">
    <property type="term" value="F:anthranilate synthase activity"/>
    <property type="evidence" value="ECO:0007669"/>
    <property type="project" value="TreeGrafter"/>
</dbReference>
<dbReference type="InterPro" id="IPR017926">
    <property type="entry name" value="GATASE"/>
</dbReference>
<gene>
    <name evidence="3" type="primary">pabA</name>
    <name evidence="3" type="ordered locus">CPF_1271</name>
</gene>
<proteinExistence type="predicted"/>
<dbReference type="Pfam" id="PF00117">
    <property type="entry name" value="GATase"/>
    <property type="match status" value="1"/>
</dbReference>
<feature type="domain" description="Glutamine amidotransferase" evidence="2">
    <location>
        <begin position="3"/>
        <end position="186"/>
    </location>
</feature>
<dbReference type="KEGG" id="cpf:CPF_1271"/>
<accession>A0A0H2YUG3</accession>